<keyword evidence="13 20" id="KW-0573">Peptidoglycan synthesis</keyword>
<dbReference type="Pfam" id="PF00483">
    <property type="entry name" value="NTP_transferase"/>
    <property type="match status" value="1"/>
</dbReference>
<dbReference type="GO" id="GO:0019134">
    <property type="term" value="F:glucosamine-1-phosphate N-acetyltransferase activity"/>
    <property type="evidence" value="ECO:0007669"/>
    <property type="project" value="UniProtKB-EC"/>
</dbReference>
<evidence type="ECO:0000256" key="5">
    <source>
        <dbReference type="ARBA" id="ARBA00007947"/>
    </source>
</evidence>
<evidence type="ECO:0000256" key="20">
    <source>
        <dbReference type="HAMAP-Rule" id="MF_01631"/>
    </source>
</evidence>
<feature type="binding site" evidence="20">
    <location>
        <position position="228"/>
    </location>
    <ligand>
        <name>UDP-N-acetyl-alpha-D-glucosamine</name>
        <dbReference type="ChEBI" id="CHEBI:57705"/>
    </ligand>
</feature>
<feature type="binding site" evidence="20">
    <location>
        <position position="155"/>
    </location>
    <ligand>
        <name>UDP-N-acetyl-alpha-D-glucosamine</name>
        <dbReference type="ChEBI" id="CHEBI:57705"/>
    </ligand>
</feature>
<evidence type="ECO:0000256" key="11">
    <source>
        <dbReference type="ARBA" id="ARBA00022842"/>
    </source>
</evidence>
<evidence type="ECO:0000256" key="1">
    <source>
        <dbReference type="ARBA" id="ARBA00004496"/>
    </source>
</evidence>
<evidence type="ECO:0000256" key="15">
    <source>
        <dbReference type="ARBA" id="ARBA00023315"/>
    </source>
</evidence>
<evidence type="ECO:0000256" key="6">
    <source>
        <dbReference type="ARBA" id="ARBA00022490"/>
    </source>
</evidence>
<feature type="binding site" evidence="20">
    <location>
        <position position="366"/>
    </location>
    <ligand>
        <name>UDP-N-acetyl-alpha-D-glucosamine</name>
        <dbReference type="ChEBI" id="CHEBI:57705"/>
    </ligand>
</feature>
<comment type="function">
    <text evidence="19 20">Catalyzes the last two sequential reactions in the de novo biosynthetic pathway for UDP-N-acetylglucosamine (UDP-GlcNAc). The C-terminal domain catalyzes the transfer of acetyl group from acetyl coenzyme A to glucosamine-1-phosphate (GlcN-1-P) to produce N-acetylglucosamine-1-phosphate (GlcNAc-1-P), which is converted into UDP-GlcNAc by the transfer of uridine 5-monophosphate (from uridine 5-triphosphate), a reaction catalyzed by the N-terminal domain.</text>
</comment>
<dbReference type="InterPro" id="IPR029044">
    <property type="entry name" value="Nucleotide-diphossugar_trans"/>
</dbReference>
<evidence type="ECO:0000256" key="12">
    <source>
        <dbReference type="ARBA" id="ARBA00022960"/>
    </source>
</evidence>
<dbReference type="InterPro" id="IPR005882">
    <property type="entry name" value="Bifunctional_GlmU"/>
</dbReference>
<dbReference type="InterPro" id="IPR018357">
    <property type="entry name" value="Hexapep_transf_CS"/>
</dbReference>
<dbReference type="PANTHER" id="PTHR43584:SF3">
    <property type="entry name" value="BIFUNCTIONAL PROTEIN GLMU"/>
    <property type="match status" value="1"/>
</dbReference>
<evidence type="ECO:0000256" key="3">
    <source>
        <dbReference type="ARBA" id="ARBA00005208"/>
    </source>
</evidence>
<evidence type="ECO:0000256" key="9">
    <source>
        <dbReference type="ARBA" id="ARBA00022723"/>
    </source>
</evidence>
<comment type="similarity">
    <text evidence="5 20">In the N-terminal section; belongs to the N-acetylglucosamine-1-phosphate uridyltransferase family.</text>
</comment>
<feature type="binding site" evidence="20">
    <location>
        <position position="440"/>
    </location>
    <ligand>
        <name>acetyl-CoA</name>
        <dbReference type="ChEBI" id="CHEBI:57288"/>
    </ligand>
</feature>
<comment type="caution">
    <text evidence="22">The sequence shown here is derived from an EMBL/GenBank/DDBJ whole genome shotgun (WGS) entry which is preliminary data.</text>
</comment>
<dbReference type="PANTHER" id="PTHR43584">
    <property type="entry name" value="NUCLEOTIDYL TRANSFERASE"/>
    <property type="match status" value="1"/>
</dbReference>
<comment type="subcellular location">
    <subcellularLocation>
        <location evidence="1 20">Cytoplasm</location>
    </subcellularLocation>
</comment>
<dbReference type="EMBL" id="JASTZU010000028">
    <property type="protein sequence ID" value="MDL4840470.1"/>
    <property type="molecule type" value="Genomic_DNA"/>
</dbReference>
<dbReference type="CDD" id="cd03353">
    <property type="entry name" value="LbH_GlmU_C"/>
    <property type="match status" value="1"/>
</dbReference>
<comment type="pathway">
    <text evidence="2 20">Nucleotide-sugar biosynthesis; UDP-N-acetyl-alpha-D-glucosamine biosynthesis; N-acetyl-alpha-D-glucosamine 1-phosphate from alpha-D-glucosamine 6-phosphate (route II): step 2/2.</text>
</comment>
<feature type="binding site" evidence="20">
    <location>
        <position position="377"/>
    </location>
    <ligand>
        <name>UDP-N-acetyl-alpha-D-glucosamine</name>
        <dbReference type="ChEBI" id="CHEBI:57705"/>
    </ligand>
</feature>
<feature type="binding site" evidence="20">
    <location>
        <position position="170"/>
    </location>
    <ligand>
        <name>UDP-N-acetyl-alpha-D-glucosamine</name>
        <dbReference type="ChEBI" id="CHEBI:57705"/>
    </ligand>
</feature>
<evidence type="ECO:0000256" key="2">
    <source>
        <dbReference type="ARBA" id="ARBA00005166"/>
    </source>
</evidence>
<feature type="region of interest" description="N-acetyltransferase" evidence="20">
    <location>
        <begin position="252"/>
        <end position="460"/>
    </location>
</feature>
<evidence type="ECO:0000256" key="10">
    <source>
        <dbReference type="ARBA" id="ARBA00022737"/>
    </source>
</evidence>
<dbReference type="SUPFAM" id="SSF53448">
    <property type="entry name" value="Nucleotide-diphospho-sugar transferases"/>
    <property type="match status" value="1"/>
</dbReference>
<accession>A0ABT7L5J6</accession>
<evidence type="ECO:0000256" key="17">
    <source>
        <dbReference type="ARBA" id="ARBA00048247"/>
    </source>
</evidence>
<dbReference type="Pfam" id="PF00132">
    <property type="entry name" value="Hexapep"/>
    <property type="match status" value="2"/>
</dbReference>
<feature type="binding site" evidence="20">
    <location>
        <position position="333"/>
    </location>
    <ligand>
        <name>UDP-N-acetyl-alpha-D-glucosamine</name>
        <dbReference type="ChEBI" id="CHEBI:57705"/>
    </ligand>
</feature>
<gene>
    <name evidence="20 22" type="primary">glmU</name>
    <name evidence="22" type="ORF">QQS35_08435</name>
</gene>
<dbReference type="NCBIfam" id="NF010934">
    <property type="entry name" value="PRK14354.1"/>
    <property type="match status" value="1"/>
</dbReference>
<evidence type="ECO:0000256" key="16">
    <source>
        <dbReference type="ARBA" id="ARBA00023316"/>
    </source>
</evidence>
<feature type="binding site" evidence="20">
    <location>
        <position position="140"/>
    </location>
    <ligand>
        <name>UDP-N-acetyl-alpha-D-glucosamine</name>
        <dbReference type="ChEBI" id="CHEBI:57705"/>
    </ligand>
</feature>
<comment type="similarity">
    <text evidence="4 20">In the C-terminal section; belongs to the transferase hexapeptide repeat family.</text>
</comment>
<dbReference type="RefSeq" id="WP_285931525.1">
    <property type="nucleotide sequence ID" value="NZ_JASTZU010000028.1"/>
</dbReference>
<dbReference type="Proteomes" id="UP001235343">
    <property type="component" value="Unassembled WGS sequence"/>
</dbReference>
<feature type="binding site" evidence="20">
    <location>
        <begin position="386"/>
        <end position="387"/>
    </location>
    <ligand>
        <name>acetyl-CoA</name>
        <dbReference type="ChEBI" id="CHEBI:57288"/>
    </ligand>
</feature>
<dbReference type="HAMAP" id="MF_01631">
    <property type="entry name" value="GlmU"/>
    <property type="match status" value="1"/>
</dbReference>
<feature type="binding site" evidence="20">
    <location>
        <position position="351"/>
    </location>
    <ligand>
        <name>UDP-N-acetyl-alpha-D-glucosamine</name>
        <dbReference type="ChEBI" id="CHEBI:57705"/>
    </ligand>
</feature>
<dbReference type="NCBIfam" id="TIGR01173">
    <property type="entry name" value="glmU"/>
    <property type="match status" value="1"/>
</dbReference>
<feature type="region of interest" description="Pyrophosphorylase" evidence="20">
    <location>
        <begin position="1"/>
        <end position="230"/>
    </location>
</feature>
<dbReference type="InterPro" id="IPR050065">
    <property type="entry name" value="GlmU-like"/>
</dbReference>
<feature type="binding site" evidence="20">
    <location>
        <begin position="78"/>
        <end position="79"/>
    </location>
    <ligand>
        <name>UDP-N-acetyl-alpha-D-glucosamine</name>
        <dbReference type="ChEBI" id="CHEBI:57705"/>
    </ligand>
</feature>
<evidence type="ECO:0000256" key="14">
    <source>
        <dbReference type="ARBA" id="ARBA00023268"/>
    </source>
</evidence>
<feature type="domain" description="Nucleotidyl transferase" evidence="21">
    <location>
        <begin position="6"/>
        <end position="217"/>
    </location>
</feature>
<evidence type="ECO:0000256" key="18">
    <source>
        <dbReference type="ARBA" id="ARBA00048493"/>
    </source>
</evidence>
<reference evidence="22 23" key="1">
    <citation type="submission" date="2023-06" db="EMBL/GenBank/DDBJ databases">
        <title>Aquibacillus rhizosphaerae LR5S19.</title>
        <authorList>
            <person name="Sun J.-Q."/>
        </authorList>
    </citation>
    <scope>NUCLEOTIDE SEQUENCE [LARGE SCALE GENOMIC DNA]</scope>
    <source>
        <strain evidence="22 23">LR5S19</strain>
    </source>
</reference>
<feature type="active site" description="Proton acceptor" evidence="20">
    <location>
        <position position="363"/>
    </location>
</feature>
<feature type="binding site" evidence="20">
    <location>
        <position position="73"/>
    </location>
    <ligand>
        <name>UDP-N-acetyl-alpha-D-glucosamine</name>
        <dbReference type="ChEBI" id="CHEBI:57705"/>
    </ligand>
</feature>
<protein>
    <recommendedName>
        <fullName evidence="20">Bifunctional protein GlmU</fullName>
    </recommendedName>
    <domain>
        <recommendedName>
            <fullName evidence="20">UDP-N-acetylglucosamine pyrophosphorylase</fullName>
            <ecNumber evidence="20">2.7.7.23</ecNumber>
        </recommendedName>
        <alternativeName>
            <fullName evidence="20">N-acetylglucosamine-1-phosphate uridyltransferase</fullName>
        </alternativeName>
    </domain>
    <domain>
        <recommendedName>
            <fullName evidence="20">Glucosamine-1-phosphate N-acetyltransferase</fullName>
            <ecNumber evidence="20">2.3.1.157</ecNumber>
        </recommendedName>
    </domain>
</protein>
<keyword evidence="16 20" id="KW-0961">Cell wall biogenesis/degradation</keyword>
<keyword evidence="23" id="KW-1185">Reference proteome</keyword>
<comment type="caution">
    <text evidence="20">Lacks conserved residue(s) required for the propagation of feature annotation.</text>
</comment>
<sequence>MTKRYAVVLAAGQGTRMKSKLYKVLHPVMGRPMVQHVVNQLKELRLESIVTVVGFGAEKVQEQLGNDSNYVIQEQQLGTGHAVVQTKEYLQGKEGTTIVVCGDTPLLTKETLEALLDHHDKEEAKVTVLTANAPNPSGYGRVIRNDKGDVERIVEHKDANPAELLISEINTGTYCFDNQQLFHALSQVSNNNSQGEYYLPDVIEILKQSNQKISAFQTENFDETLGVNDRVALSQAEKYMKKRINEMHMKNGVTIIDPDYTYIGPDVTIEQDVVIHPGCVINGDTMIKPDSVIGPHTEITDCKIGTATVIRQSVAINSEIGDRVQIGPYAHIRPEATIGDEVKIGNFVEIKKSKLQSNSKVSHLSYIGDAEVGKNVNIGCGTITVNYDGKKKHLTKIEDDAFIGCNSNLIAPVTVGKGAYVAAGSTINKNVPNDALSIARARQENKEEYVSKIKSQINKD</sequence>
<dbReference type="Gene3D" id="3.90.550.10">
    <property type="entry name" value="Spore Coat Polysaccharide Biosynthesis Protein SpsA, Chain A"/>
    <property type="match status" value="1"/>
</dbReference>
<dbReference type="SUPFAM" id="SSF51161">
    <property type="entry name" value="Trimeric LpxA-like enzymes"/>
    <property type="match status" value="1"/>
</dbReference>
<dbReference type="GO" id="GO:0003977">
    <property type="term" value="F:UDP-N-acetylglucosamine diphosphorylase activity"/>
    <property type="evidence" value="ECO:0007669"/>
    <property type="project" value="UniProtKB-EC"/>
</dbReference>
<dbReference type="Gene3D" id="2.160.10.10">
    <property type="entry name" value="Hexapeptide repeat proteins"/>
    <property type="match status" value="1"/>
</dbReference>
<comment type="subunit">
    <text evidence="20">Homotrimer.</text>
</comment>
<comment type="cofactor">
    <cofactor evidence="20">
        <name>Mg(2+)</name>
        <dbReference type="ChEBI" id="CHEBI:18420"/>
    </cofactor>
    <text evidence="20">Binds 1 Mg(2+) ion per subunit.</text>
</comment>
<feature type="binding site" evidence="20">
    <location>
        <position position="423"/>
    </location>
    <ligand>
        <name>acetyl-CoA</name>
        <dbReference type="ChEBI" id="CHEBI:57288"/>
    </ligand>
</feature>
<dbReference type="CDD" id="cd02540">
    <property type="entry name" value="GT2_GlmU_N_bac"/>
    <property type="match status" value="1"/>
</dbReference>
<keyword evidence="7 20" id="KW-0808">Transferase</keyword>
<evidence type="ECO:0000313" key="23">
    <source>
        <dbReference type="Proteomes" id="UP001235343"/>
    </source>
</evidence>
<feature type="binding site" evidence="20">
    <location>
        <position position="103"/>
    </location>
    <ligand>
        <name>Mg(2+)</name>
        <dbReference type="ChEBI" id="CHEBI:18420"/>
    </ligand>
</feature>
<keyword evidence="9 20" id="KW-0479">Metal-binding</keyword>
<keyword evidence="8 20" id="KW-0548">Nucleotidyltransferase</keyword>
<name>A0ABT7L5J6_9BACI</name>
<dbReference type="InterPro" id="IPR005835">
    <property type="entry name" value="NTP_transferase_dom"/>
</dbReference>
<evidence type="ECO:0000259" key="21">
    <source>
        <dbReference type="Pfam" id="PF00483"/>
    </source>
</evidence>
<comment type="pathway">
    <text evidence="20">Bacterial outer membrane biogenesis; LPS lipid A biosynthesis.</text>
</comment>
<feature type="binding site" evidence="20">
    <location>
        <position position="23"/>
    </location>
    <ligand>
        <name>UDP-N-acetyl-alpha-D-glucosamine</name>
        <dbReference type="ChEBI" id="CHEBI:57705"/>
    </ligand>
</feature>
<keyword evidence="12 20" id="KW-0133">Cell shape</keyword>
<proteinExistence type="inferred from homology"/>
<feature type="binding site" evidence="20">
    <location>
        <position position="228"/>
    </location>
    <ligand>
        <name>Mg(2+)</name>
        <dbReference type="ChEBI" id="CHEBI:18420"/>
    </ligand>
</feature>
<comment type="catalytic activity">
    <reaction evidence="18 20">
        <text>N-acetyl-alpha-D-glucosamine 1-phosphate + UTP + H(+) = UDP-N-acetyl-alpha-D-glucosamine + diphosphate</text>
        <dbReference type="Rhea" id="RHEA:13509"/>
        <dbReference type="ChEBI" id="CHEBI:15378"/>
        <dbReference type="ChEBI" id="CHEBI:33019"/>
        <dbReference type="ChEBI" id="CHEBI:46398"/>
        <dbReference type="ChEBI" id="CHEBI:57705"/>
        <dbReference type="ChEBI" id="CHEBI:57776"/>
        <dbReference type="EC" id="2.7.7.23"/>
    </reaction>
</comment>
<evidence type="ECO:0000256" key="19">
    <source>
        <dbReference type="ARBA" id="ARBA00049628"/>
    </source>
</evidence>
<feature type="region of interest" description="Linker" evidence="20">
    <location>
        <begin position="231"/>
        <end position="251"/>
    </location>
</feature>
<keyword evidence="6 20" id="KW-0963">Cytoplasm</keyword>
<keyword evidence="15 20" id="KW-0012">Acyltransferase</keyword>
<dbReference type="PROSITE" id="PS00101">
    <property type="entry name" value="HEXAPEP_TRANSFERASES"/>
    <property type="match status" value="1"/>
</dbReference>
<dbReference type="InterPro" id="IPR001451">
    <property type="entry name" value="Hexapep"/>
</dbReference>
<dbReference type="InterPro" id="IPR011004">
    <property type="entry name" value="Trimer_LpxA-like_sf"/>
</dbReference>
<keyword evidence="11 20" id="KW-0460">Magnesium</keyword>
<evidence type="ECO:0000256" key="13">
    <source>
        <dbReference type="ARBA" id="ARBA00022984"/>
    </source>
</evidence>
<evidence type="ECO:0000256" key="8">
    <source>
        <dbReference type="ARBA" id="ARBA00022695"/>
    </source>
</evidence>
<feature type="binding site" evidence="20">
    <location>
        <begin position="9"/>
        <end position="12"/>
    </location>
    <ligand>
        <name>UDP-N-acetyl-alpha-D-glucosamine</name>
        <dbReference type="ChEBI" id="CHEBI:57705"/>
    </ligand>
</feature>
<comment type="catalytic activity">
    <reaction evidence="17 20">
        <text>alpha-D-glucosamine 1-phosphate + acetyl-CoA = N-acetyl-alpha-D-glucosamine 1-phosphate + CoA + H(+)</text>
        <dbReference type="Rhea" id="RHEA:13725"/>
        <dbReference type="ChEBI" id="CHEBI:15378"/>
        <dbReference type="ChEBI" id="CHEBI:57287"/>
        <dbReference type="ChEBI" id="CHEBI:57288"/>
        <dbReference type="ChEBI" id="CHEBI:57776"/>
        <dbReference type="ChEBI" id="CHEBI:58516"/>
        <dbReference type="EC" id="2.3.1.157"/>
    </reaction>
</comment>
<dbReference type="EC" id="2.3.1.157" evidence="20"/>
<evidence type="ECO:0000256" key="7">
    <source>
        <dbReference type="ARBA" id="ARBA00022679"/>
    </source>
</evidence>
<evidence type="ECO:0000256" key="4">
    <source>
        <dbReference type="ARBA" id="ARBA00007707"/>
    </source>
</evidence>
<organism evidence="22 23">
    <name type="scientific">Aquibacillus rhizosphaerae</name>
    <dbReference type="NCBI Taxonomy" id="3051431"/>
    <lineage>
        <taxon>Bacteria</taxon>
        <taxon>Bacillati</taxon>
        <taxon>Bacillota</taxon>
        <taxon>Bacilli</taxon>
        <taxon>Bacillales</taxon>
        <taxon>Bacillaceae</taxon>
        <taxon>Aquibacillus</taxon>
    </lineage>
</organism>
<dbReference type="InterPro" id="IPR038009">
    <property type="entry name" value="GlmU_C_LbH"/>
</dbReference>
<dbReference type="EC" id="2.7.7.23" evidence="20"/>
<evidence type="ECO:0000313" key="22">
    <source>
        <dbReference type="EMBL" id="MDL4840470.1"/>
    </source>
</evidence>
<keyword evidence="14 20" id="KW-0511">Multifunctional enzyme</keyword>
<comment type="pathway">
    <text evidence="3 20">Nucleotide-sugar biosynthesis; UDP-N-acetyl-alpha-D-glucosamine biosynthesis; UDP-N-acetyl-alpha-D-glucosamine from N-acetyl-alpha-D-glucosamine 1-phosphate: step 1/1.</text>
</comment>
<keyword evidence="10 20" id="KW-0677">Repeat</keyword>